<evidence type="ECO:0000313" key="5">
    <source>
        <dbReference type="Proteomes" id="UP000184203"/>
    </source>
</evidence>
<protein>
    <submittedName>
        <fullName evidence="2">Uncharacterized protein</fullName>
    </submittedName>
</protein>
<feature type="transmembrane region" description="Helical" evidence="1">
    <location>
        <begin position="101"/>
        <end position="123"/>
    </location>
</feature>
<dbReference type="OrthoDB" id="239293at2157"/>
<dbReference type="EMBL" id="FRAN01000007">
    <property type="protein sequence ID" value="SHL45618.1"/>
    <property type="molecule type" value="Genomic_DNA"/>
</dbReference>
<dbReference type="eggNOG" id="arCOG10179">
    <property type="taxonomic scope" value="Archaea"/>
</dbReference>
<evidence type="ECO:0000313" key="2">
    <source>
        <dbReference type="EMBL" id="EFW93616.1"/>
    </source>
</evidence>
<feature type="transmembrane region" description="Helical" evidence="1">
    <location>
        <begin position="74"/>
        <end position="95"/>
    </location>
</feature>
<feature type="transmembrane region" description="Helical" evidence="1">
    <location>
        <begin position="41"/>
        <end position="62"/>
    </location>
</feature>
<dbReference type="Proteomes" id="UP000003751">
    <property type="component" value="Unassembled WGS sequence"/>
</dbReference>
<evidence type="ECO:0000313" key="3">
    <source>
        <dbReference type="EMBL" id="SHL45618.1"/>
    </source>
</evidence>
<keyword evidence="1" id="KW-1133">Transmembrane helix</keyword>
<dbReference type="AlphaFoldDB" id="E7QNW3"/>
<dbReference type="RefSeq" id="WP_007976059.1">
    <property type="nucleotide sequence ID" value="NZ_AEMG01000002.1"/>
</dbReference>
<name>E7QNW3_HALPU</name>
<feature type="transmembrane region" description="Helical" evidence="1">
    <location>
        <begin position="7"/>
        <end position="29"/>
    </location>
</feature>
<reference evidence="2 4" key="1">
    <citation type="journal article" date="2014" name="ISME J.">
        <title>Trehalose/2-sulfotrehalose biosynthesis and glycine-betaine uptake are widely spread mechanisms for osmoadaptation in the Halobacteriales.</title>
        <authorList>
            <person name="Youssef N.H."/>
            <person name="Savage-Ashlock K.N."/>
            <person name="McCully A.L."/>
            <person name="Luedtke B."/>
            <person name="Shaw E.I."/>
            <person name="Hoff W.D."/>
            <person name="Elshahed M.S."/>
        </authorList>
    </citation>
    <scope>NUCLEOTIDE SEQUENCE [LARGE SCALE GENOMIC DNA]</scope>
    <source>
        <strain evidence="2 4">DX253</strain>
    </source>
</reference>
<dbReference type="EMBL" id="AEMG01000002">
    <property type="protein sequence ID" value="EFW93616.1"/>
    <property type="molecule type" value="Genomic_DNA"/>
</dbReference>
<evidence type="ECO:0000256" key="1">
    <source>
        <dbReference type="SAM" id="Phobius"/>
    </source>
</evidence>
<keyword evidence="1" id="KW-0812">Transmembrane</keyword>
<keyword evidence="5" id="KW-1185">Reference proteome</keyword>
<reference evidence="3" key="3">
    <citation type="submission" date="2016-11" db="EMBL/GenBank/DDBJ databases">
        <authorList>
            <person name="Jaros S."/>
            <person name="Januszkiewicz K."/>
            <person name="Wedrychowicz H."/>
        </authorList>
    </citation>
    <scope>NUCLEOTIDE SEQUENCE [LARGE SCALE GENOMIC DNA]</scope>
    <source>
        <strain evidence="3">DX253</strain>
    </source>
</reference>
<accession>E7QNW3</accession>
<evidence type="ECO:0000313" key="4">
    <source>
        <dbReference type="Proteomes" id="UP000003751"/>
    </source>
</evidence>
<gene>
    <name evidence="3" type="ORF">SAMN05444342_3843</name>
    <name evidence="2" type="ORF">ZOD2009_00695</name>
</gene>
<reference evidence="5" key="2">
    <citation type="submission" date="2016-11" db="EMBL/GenBank/DDBJ databases">
        <authorList>
            <person name="Varghese N."/>
            <person name="Submissions S."/>
        </authorList>
    </citation>
    <scope>NUCLEOTIDE SEQUENCE [LARGE SCALE GENOMIC DNA]</scope>
    <source>
        <strain evidence="5">DX253</strain>
    </source>
</reference>
<sequence length="135" mass="15400">MSIPIVTYLASIPILLVILFGIVSFSYWMRSDATARGSSSPSYWAVLGPIFWPAALYYFLVVRRANERRYPPTPWQGLAATFTISYVGAMVLGFVLGPPDVFTQILYTPVYFVILLFITYLLVYRRRYGRLPEIA</sequence>
<proteinExistence type="predicted"/>
<dbReference type="PATRIC" id="fig|797209.4.peg.118"/>
<dbReference type="Proteomes" id="UP000184203">
    <property type="component" value="Unassembled WGS sequence"/>
</dbReference>
<organism evidence="2 4">
    <name type="scientific">Haladaptatus paucihalophilus DX253</name>
    <dbReference type="NCBI Taxonomy" id="797209"/>
    <lineage>
        <taxon>Archaea</taxon>
        <taxon>Methanobacteriati</taxon>
        <taxon>Methanobacteriota</taxon>
        <taxon>Stenosarchaea group</taxon>
        <taxon>Halobacteria</taxon>
        <taxon>Halobacteriales</taxon>
        <taxon>Haladaptataceae</taxon>
        <taxon>Haladaptatus</taxon>
    </lineage>
</organism>
<dbReference type="STRING" id="797209.GCA_000376445_02066"/>
<keyword evidence="1" id="KW-0472">Membrane</keyword>